<sequence>MNAQLVRHCHDSLLSRRPSHLRPAHRIHAIQALTIQLVVSSCFFLAMFIFVINNNVDSQAQWPDYTSVPMASFQNFLAPIANTYVIMPYRRAFVGLLRGSTKIDAAVLSSFHSSEADS</sequence>
<dbReference type="AlphaFoldDB" id="A0A2A6CMN0"/>
<name>A0A2A6CMN0_PRIPA</name>
<reference evidence="1" key="2">
    <citation type="submission" date="2022-06" db="UniProtKB">
        <authorList>
            <consortium name="EnsemblMetazoa"/>
        </authorList>
    </citation>
    <scope>IDENTIFICATION</scope>
    <source>
        <strain evidence="1">PS312</strain>
    </source>
</reference>
<dbReference type="EnsemblMetazoa" id="PPA45738.1">
    <property type="protein sequence ID" value="PPA45738.1"/>
    <property type="gene ID" value="WBGene00284107"/>
</dbReference>
<dbReference type="Pfam" id="PF10317">
    <property type="entry name" value="7TM_GPCR_Srd"/>
    <property type="match status" value="1"/>
</dbReference>
<dbReference type="InterPro" id="IPR019421">
    <property type="entry name" value="7TM_GPCR_serpentine_rcpt_Srd"/>
</dbReference>
<accession>A0A2A6CMN0</accession>
<organism evidence="1 2">
    <name type="scientific">Pristionchus pacificus</name>
    <name type="common">Parasitic nematode worm</name>
    <dbReference type="NCBI Taxonomy" id="54126"/>
    <lineage>
        <taxon>Eukaryota</taxon>
        <taxon>Metazoa</taxon>
        <taxon>Ecdysozoa</taxon>
        <taxon>Nematoda</taxon>
        <taxon>Chromadorea</taxon>
        <taxon>Rhabditida</taxon>
        <taxon>Rhabditina</taxon>
        <taxon>Diplogasteromorpha</taxon>
        <taxon>Diplogasteroidea</taxon>
        <taxon>Neodiplogasteridae</taxon>
        <taxon>Pristionchus</taxon>
    </lineage>
</organism>
<accession>A0A8R1Z6R5</accession>
<evidence type="ECO:0000313" key="1">
    <source>
        <dbReference type="EnsemblMetazoa" id="PPA45738.1"/>
    </source>
</evidence>
<gene>
    <name evidence="1" type="primary">WBGene00284107</name>
</gene>
<proteinExistence type="predicted"/>
<dbReference type="Proteomes" id="UP000005239">
    <property type="component" value="Unassembled WGS sequence"/>
</dbReference>
<protein>
    <submittedName>
        <fullName evidence="1">G protein-coupled receptor</fullName>
    </submittedName>
</protein>
<reference evidence="2" key="1">
    <citation type="journal article" date="2008" name="Nat. Genet.">
        <title>The Pristionchus pacificus genome provides a unique perspective on nematode lifestyle and parasitism.</title>
        <authorList>
            <person name="Dieterich C."/>
            <person name="Clifton S.W."/>
            <person name="Schuster L.N."/>
            <person name="Chinwalla A."/>
            <person name="Delehaunty K."/>
            <person name="Dinkelacker I."/>
            <person name="Fulton L."/>
            <person name="Fulton R."/>
            <person name="Godfrey J."/>
            <person name="Minx P."/>
            <person name="Mitreva M."/>
            <person name="Roeseler W."/>
            <person name="Tian H."/>
            <person name="Witte H."/>
            <person name="Yang S.P."/>
            <person name="Wilson R.K."/>
            <person name="Sommer R.J."/>
        </authorList>
    </citation>
    <scope>NUCLEOTIDE SEQUENCE [LARGE SCALE GENOMIC DNA]</scope>
    <source>
        <strain evidence="2">PS312</strain>
    </source>
</reference>
<evidence type="ECO:0000313" key="2">
    <source>
        <dbReference type="Proteomes" id="UP000005239"/>
    </source>
</evidence>
<keyword evidence="2" id="KW-1185">Reference proteome</keyword>